<dbReference type="GO" id="GO:0005737">
    <property type="term" value="C:cytoplasm"/>
    <property type="evidence" value="ECO:0007669"/>
    <property type="project" value="TreeGrafter"/>
</dbReference>
<dbReference type="Gene3D" id="3.40.50.12760">
    <property type="match status" value="1"/>
</dbReference>
<dbReference type="SUPFAM" id="SSF53335">
    <property type="entry name" value="S-adenosyl-L-methionine-dependent methyltransferases"/>
    <property type="match status" value="1"/>
</dbReference>
<proteinExistence type="predicted"/>
<dbReference type="InterPro" id="IPR050851">
    <property type="entry name" value="mRNA_Cap_2O-Ribose_MeTrfase"/>
</dbReference>
<protein>
    <recommendedName>
        <fullName evidence="1">Ribosomal RNA methyltransferase FtsJ domain-containing protein</fullName>
    </recommendedName>
</protein>
<reference evidence="2" key="1">
    <citation type="journal article" date="2020" name="Nature">
        <title>Giant virus diversity and host interactions through global metagenomics.</title>
        <authorList>
            <person name="Schulz F."/>
            <person name="Roux S."/>
            <person name="Paez-Espino D."/>
            <person name="Jungbluth S."/>
            <person name="Walsh D.A."/>
            <person name="Denef V.J."/>
            <person name="McMahon K.D."/>
            <person name="Konstantinidis K.T."/>
            <person name="Eloe-Fadrosh E.A."/>
            <person name="Kyrpides N.C."/>
            <person name="Woyke T."/>
        </authorList>
    </citation>
    <scope>NUCLEOTIDE SEQUENCE</scope>
    <source>
        <strain evidence="2">GVMAG-S-ERX555907-94</strain>
    </source>
</reference>
<dbReference type="InterPro" id="IPR002877">
    <property type="entry name" value="RNA_MeTrfase_FtsJ_dom"/>
</dbReference>
<dbReference type="InterPro" id="IPR029063">
    <property type="entry name" value="SAM-dependent_MTases_sf"/>
</dbReference>
<dbReference type="Pfam" id="PF01728">
    <property type="entry name" value="FtsJ"/>
    <property type="match status" value="1"/>
</dbReference>
<dbReference type="PANTHER" id="PTHR16121:SF0">
    <property type="entry name" value="CAP-SPECIFIC MRNA (NUCLEOSIDE-2'-O-)-METHYLTRANSFERASE 1"/>
    <property type="match status" value="1"/>
</dbReference>
<dbReference type="GO" id="GO:0005634">
    <property type="term" value="C:nucleus"/>
    <property type="evidence" value="ECO:0007669"/>
    <property type="project" value="TreeGrafter"/>
</dbReference>
<dbReference type="AlphaFoldDB" id="A0A6C0L110"/>
<feature type="domain" description="Ribosomal RNA methyltransferase FtsJ" evidence="1">
    <location>
        <begin position="74"/>
        <end position="270"/>
    </location>
</feature>
<dbReference type="PANTHER" id="PTHR16121">
    <property type="entry name" value="CAP-SPECIFIC MRNA (NUCLEOSIDE-2'-O-)-METHYLTRANSFERASE 1-RELATED"/>
    <property type="match status" value="1"/>
</dbReference>
<accession>A0A6C0L110</accession>
<organism evidence="2">
    <name type="scientific">viral metagenome</name>
    <dbReference type="NCBI Taxonomy" id="1070528"/>
    <lineage>
        <taxon>unclassified sequences</taxon>
        <taxon>metagenomes</taxon>
        <taxon>organismal metagenomes</taxon>
    </lineage>
</organism>
<dbReference type="GO" id="GO:0032259">
    <property type="term" value="P:methylation"/>
    <property type="evidence" value="ECO:0007669"/>
    <property type="project" value="InterPro"/>
</dbReference>
<evidence type="ECO:0000313" key="2">
    <source>
        <dbReference type="EMBL" id="QHU23181.1"/>
    </source>
</evidence>
<evidence type="ECO:0000259" key="1">
    <source>
        <dbReference type="Pfam" id="PF01728"/>
    </source>
</evidence>
<name>A0A6C0L110_9ZZZZ</name>
<dbReference type="EMBL" id="MN741026">
    <property type="protein sequence ID" value="QHU23181.1"/>
    <property type="molecule type" value="Genomic_DNA"/>
</dbReference>
<dbReference type="GO" id="GO:0004483">
    <property type="term" value="F:methyltransferase cap1 activity"/>
    <property type="evidence" value="ECO:0007669"/>
    <property type="project" value="UniProtKB-ARBA"/>
</dbReference>
<sequence length="360" mass="42006">MKNYRLGIHEKIIEPLEIMTTEKIFNSGLLLTMKCKIDAIPSKTWEITKKMINKYEFIYTSSNRSKNICNIVPVSRSYFKLYEIVHDLQLLNNNIYCACLAEGPGGFIHCLNDIDQRGDYKINKTYGITLKSNDKTIPYWNTSLFNHRNTLLFGEDGTGDLYNHKNIQSVIDEIGDRKCHLVTADGGFDYSQNYNLQEESSYQLLFSEIFTALHIQAINGNFVLKVFDLFHYKTIQLIYLLYNHYSYIEIYKPTTSRLSNSEKYIVCSEFKGMTDSVRELLNQSLKDHTNFKIKVPDSFINEIMKYNQQFVNLQIDTIKTIIQNIGKFKQVYPTQKQITNAIAWCESYKLPINTDCIYLK</sequence>
<dbReference type="GO" id="GO:0006370">
    <property type="term" value="P:7-methylguanosine mRNA capping"/>
    <property type="evidence" value="ECO:0007669"/>
    <property type="project" value="TreeGrafter"/>
</dbReference>